<reference evidence="5 6" key="1">
    <citation type="submission" date="2010-08" db="EMBL/GenBank/DDBJ databases">
        <authorList>
            <person name="Harkins D.M."/>
            <person name="Madupu R."/>
            <person name="Durkin A.S."/>
            <person name="Torralba M."/>
            <person name="Methe B."/>
            <person name="Sutton G.G."/>
            <person name="Nelson K.E."/>
        </authorList>
    </citation>
    <scope>NUCLEOTIDE SEQUENCE [LARGE SCALE GENOMIC DNA]</scope>
    <source>
        <strain evidence="5 6">DSM 17678</strain>
    </source>
</reference>
<dbReference type="GO" id="GO:0003700">
    <property type="term" value="F:DNA-binding transcription factor activity"/>
    <property type="evidence" value="ECO:0007669"/>
    <property type="project" value="InterPro"/>
</dbReference>
<dbReference type="STRING" id="596315.HMPREF0634_1308"/>
<dbReference type="Proteomes" id="UP000003244">
    <property type="component" value="Unassembled WGS sequence"/>
</dbReference>
<keyword evidence="2" id="KW-0238">DNA-binding</keyword>
<dbReference type="SMART" id="SM00347">
    <property type="entry name" value="HTH_MARR"/>
    <property type="match status" value="1"/>
</dbReference>
<gene>
    <name evidence="5" type="ORF">HMPREF0634_1308</name>
</gene>
<evidence type="ECO:0000256" key="3">
    <source>
        <dbReference type="ARBA" id="ARBA00023163"/>
    </source>
</evidence>
<dbReference type="PROSITE" id="PS50995">
    <property type="entry name" value="HTH_MARR_2"/>
    <property type="match status" value="1"/>
</dbReference>
<feature type="domain" description="HTH marR-type" evidence="4">
    <location>
        <begin position="19"/>
        <end position="147"/>
    </location>
</feature>
<comment type="caution">
    <text evidence="5">The sequence shown here is derived from an EMBL/GenBank/DDBJ whole genome shotgun (WGS) entry which is preliminary data.</text>
</comment>
<keyword evidence="6" id="KW-1185">Reference proteome</keyword>
<dbReference type="EMBL" id="ADGQ01000035">
    <property type="protein sequence ID" value="EFM64895.1"/>
    <property type="molecule type" value="Genomic_DNA"/>
</dbReference>
<evidence type="ECO:0000256" key="1">
    <source>
        <dbReference type="ARBA" id="ARBA00023015"/>
    </source>
</evidence>
<dbReference type="InterPro" id="IPR036390">
    <property type="entry name" value="WH_DNA-bd_sf"/>
</dbReference>
<protein>
    <submittedName>
        <fullName evidence="5">Transcriptional regulator, MarR family</fullName>
    </submittedName>
</protein>
<organism evidence="5 6">
    <name type="scientific">Peptostreptococcus stomatis DSM 17678</name>
    <dbReference type="NCBI Taxonomy" id="596315"/>
    <lineage>
        <taxon>Bacteria</taxon>
        <taxon>Bacillati</taxon>
        <taxon>Bacillota</taxon>
        <taxon>Clostridia</taxon>
        <taxon>Peptostreptococcales</taxon>
        <taxon>Peptostreptococcaceae</taxon>
        <taxon>Peptostreptococcus</taxon>
    </lineage>
</organism>
<evidence type="ECO:0000256" key="2">
    <source>
        <dbReference type="ARBA" id="ARBA00023125"/>
    </source>
</evidence>
<dbReference type="InterPro" id="IPR000835">
    <property type="entry name" value="HTH_MarR-typ"/>
</dbReference>
<dbReference type="PANTHER" id="PTHR42756:SF1">
    <property type="entry name" value="TRANSCRIPTIONAL REPRESSOR OF EMRAB OPERON"/>
    <property type="match status" value="1"/>
</dbReference>
<keyword evidence="1" id="KW-0805">Transcription regulation</keyword>
<dbReference type="InterPro" id="IPR036388">
    <property type="entry name" value="WH-like_DNA-bd_sf"/>
</dbReference>
<dbReference type="eggNOG" id="COG1846">
    <property type="taxonomic scope" value="Bacteria"/>
</dbReference>
<name>E0E2H8_9FIRM</name>
<sequence>MDKKNKNYEDSRKVINGIIVELFKNILTIEEKSLKDRGIKDLSITEIHVIEAIGIGNRKMMSEIADILEVTMGTLTIAMTKLEKKGYVVRERDSRDRRIVVCSLTRRGVLAEKIHRNFHDEMIDHLMVDLKLEEEPALIQALKNINAFFIREYGGKNDN</sequence>
<dbReference type="PANTHER" id="PTHR42756">
    <property type="entry name" value="TRANSCRIPTIONAL REGULATOR, MARR"/>
    <property type="match status" value="1"/>
</dbReference>
<dbReference type="AlphaFoldDB" id="E0E2H8"/>
<dbReference type="Pfam" id="PF01047">
    <property type="entry name" value="MarR"/>
    <property type="match status" value="1"/>
</dbReference>
<evidence type="ECO:0000313" key="5">
    <source>
        <dbReference type="EMBL" id="EFM64895.1"/>
    </source>
</evidence>
<dbReference type="RefSeq" id="WP_007788956.1">
    <property type="nucleotide sequence ID" value="NZ_ADGQ01000035.1"/>
</dbReference>
<evidence type="ECO:0000313" key="6">
    <source>
        <dbReference type="Proteomes" id="UP000003244"/>
    </source>
</evidence>
<dbReference type="PRINTS" id="PR00598">
    <property type="entry name" value="HTHMARR"/>
</dbReference>
<evidence type="ECO:0000259" key="4">
    <source>
        <dbReference type="PROSITE" id="PS50995"/>
    </source>
</evidence>
<dbReference type="SUPFAM" id="SSF46785">
    <property type="entry name" value="Winged helix' DNA-binding domain"/>
    <property type="match status" value="1"/>
</dbReference>
<proteinExistence type="predicted"/>
<dbReference type="Gene3D" id="1.10.10.10">
    <property type="entry name" value="Winged helix-like DNA-binding domain superfamily/Winged helix DNA-binding domain"/>
    <property type="match status" value="1"/>
</dbReference>
<dbReference type="OrthoDB" id="5461037at2"/>
<accession>E0E2H8</accession>
<keyword evidence="3" id="KW-0804">Transcription</keyword>
<dbReference type="GO" id="GO:0003677">
    <property type="term" value="F:DNA binding"/>
    <property type="evidence" value="ECO:0007669"/>
    <property type="project" value="UniProtKB-KW"/>
</dbReference>
<dbReference type="GeneID" id="84800427"/>